<dbReference type="AlphaFoldDB" id="A0A182YJW6"/>
<dbReference type="EnsemblMetazoa" id="ASTEI08752-RA">
    <property type="protein sequence ID" value="ASTEI08752-PA"/>
    <property type="gene ID" value="ASTEI08752"/>
</dbReference>
<dbReference type="InterPro" id="IPR001841">
    <property type="entry name" value="Znf_RING"/>
</dbReference>
<dbReference type="OMA" id="IHFTWQE"/>
<evidence type="ECO:0000313" key="4">
    <source>
        <dbReference type="EnsemblMetazoa" id="ASTEI08752-PA"/>
    </source>
</evidence>
<dbReference type="PANTHER" id="PTHR46569">
    <property type="entry name" value="E3 UBIQUITIN-PROTEIN LIGASE TRAIP"/>
    <property type="match status" value="1"/>
</dbReference>
<proteinExistence type="predicted"/>
<dbReference type="SUPFAM" id="SSF57850">
    <property type="entry name" value="RING/U-box"/>
    <property type="match status" value="1"/>
</dbReference>
<reference evidence="5" key="1">
    <citation type="journal article" date="2014" name="Genome Biol.">
        <title>Genome analysis of a major urban malaria vector mosquito, Anopheles stephensi.</title>
        <authorList>
            <person name="Jiang X."/>
            <person name="Peery A."/>
            <person name="Hall A.B."/>
            <person name="Sharma A."/>
            <person name="Chen X.G."/>
            <person name="Waterhouse R.M."/>
            <person name="Komissarov A."/>
            <person name="Riehle M.M."/>
            <person name="Shouche Y."/>
            <person name="Sharakhova M.V."/>
            <person name="Lawson D."/>
            <person name="Pakpour N."/>
            <person name="Arensburger P."/>
            <person name="Davidson V.L."/>
            <person name="Eiglmeier K."/>
            <person name="Emrich S."/>
            <person name="George P."/>
            <person name="Kennedy R.C."/>
            <person name="Mane S.P."/>
            <person name="Maslen G."/>
            <person name="Oringanje C."/>
            <person name="Qi Y."/>
            <person name="Settlage R."/>
            <person name="Tojo M."/>
            <person name="Tubio J.M."/>
            <person name="Unger M.F."/>
            <person name="Wang B."/>
            <person name="Vernick K.D."/>
            <person name="Ribeiro J.M."/>
            <person name="James A.A."/>
            <person name="Michel K."/>
            <person name="Riehle M.A."/>
            <person name="Luckhart S."/>
            <person name="Sharakhov I.V."/>
            <person name="Tu Z."/>
        </authorList>
    </citation>
    <scope>NUCLEOTIDE SEQUENCE [LARGE SCALE GENOMIC DNA]</scope>
    <source>
        <strain evidence="5">Indian</strain>
    </source>
</reference>
<organism evidence="4 5">
    <name type="scientific">Anopheles stephensi</name>
    <name type="common">Indo-Pakistan malaria mosquito</name>
    <dbReference type="NCBI Taxonomy" id="30069"/>
    <lineage>
        <taxon>Eukaryota</taxon>
        <taxon>Metazoa</taxon>
        <taxon>Ecdysozoa</taxon>
        <taxon>Arthropoda</taxon>
        <taxon>Hexapoda</taxon>
        <taxon>Insecta</taxon>
        <taxon>Pterygota</taxon>
        <taxon>Neoptera</taxon>
        <taxon>Endopterygota</taxon>
        <taxon>Diptera</taxon>
        <taxon>Nematocera</taxon>
        <taxon>Culicoidea</taxon>
        <taxon>Culicidae</taxon>
        <taxon>Anophelinae</taxon>
        <taxon>Anopheles</taxon>
    </lineage>
</organism>
<name>A0A182YJW6_ANOST</name>
<dbReference type="InterPro" id="IPR052639">
    <property type="entry name" value="TRAIP_ubiq-protein_ligase"/>
</dbReference>
<dbReference type="InterPro" id="IPR013083">
    <property type="entry name" value="Znf_RING/FYVE/PHD"/>
</dbReference>
<sequence>MDIICTICWESLENGRIFATTCGHIFHEKCIVNWTTRSPCCPECRHETTFPMRLIHFTWQEQFETQEMQSLESLEQAGASAESAPMLAKTMSTEDMFSGCGDAERNTQEMEDPPANPLSAQKTLDIDTSQRSEDGCGVCSRFHFLLEKAIKLRNIVKDHEKAQQAGGSLSSTVSEGFKLPVLPGPKAKRKRQL</sequence>
<evidence type="ECO:0000256" key="1">
    <source>
        <dbReference type="ARBA" id="ARBA00022771"/>
    </source>
</evidence>
<evidence type="ECO:0000313" key="5">
    <source>
        <dbReference type="Proteomes" id="UP000076408"/>
    </source>
</evidence>
<keyword evidence="5" id="KW-1185">Reference proteome</keyword>
<dbReference type="GO" id="GO:0061630">
    <property type="term" value="F:ubiquitin protein ligase activity"/>
    <property type="evidence" value="ECO:0007669"/>
    <property type="project" value="TreeGrafter"/>
</dbReference>
<dbReference type="VEuPathDB" id="VectorBase:ASTEI20_040816"/>
<evidence type="ECO:0000256" key="2">
    <source>
        <dbReference type="ARBA" id="ARBA00022833"/>
    </source>
</evidence>
<keyword evidence="1" id="KW-0479">Metal-binding</keyword>
<dbReference type="PROSITE" id="PS50089">
    <property type="entry name" value="ZF_RING_2"/>
    <property type="match status" value="1"/>
</dbReference>
<keyword evidence="2" id="KW-0862">Zinc</keyword>
<evidence type="ECO:0000256" key="3">
    <source>
        <dbReference type="SAM" id="MobiDB-lite"/>
    </source>
</evidence>
<keyword evidence="1" id="KW-0863">Zinc-finger</keyword>
<dbReference type="SMART" id="SM00184">
    <property type="entry name" value="RING"/>
    <property type="match status" value="1"/>
</dbReference>
<dbReference type="GO" id="GO:0031297">
    <property type="term" value="P:replication fork processing"/>
    <property type="evidence" value="ECO:0007669"/>
    <property type="project" value="TreeGrafter"/>
</dbReference>
<dbReference type="PANTHER" id="PTHR46569:SF1">
    <property type="entry name" value="E3 UBIQUITIN-PROTEIN LIGASE RFWD3-RELATED"/>
    <property type="match status" value="1"/>
</dbReference>
<feature type="compositionally biased region" description="Polar residues" evidence="3">
    <location>
        <begin position="165"/>
        <end position="174"/>
    </location>
</feature>
<dbReference type="VEuPathDB" id="VectorBase:ASTE009858"/>
<dbReference type="GO" id="GO:0008270">
    <property type="term" value="F:zinc ion binding"/>
    <property type="evidence" value="ECO:0007669"/>
    <property type="project" value="UniProtKB-KW"/>
</dbReference>
<dbReference type="GO" id="GO:0005634">
    <property type="term" value="C:nucleus"/>
    <property type="evidence" value="ECO:0007669"/>
    <property type="project" value="TreeGrafter"/>
</dbReference>
<dbReference type="Pfam" id="PF13639">
    <property type="entry name" value="zf-RING_2"/>
    <property type="match status" value="1"/>
</dbReference>
<dbReference type="Proteomes" id="UP000076408">
    <property type="component" value="Unassembled WGS sequence"/>
</dbReference>
<dbReference type="GO" id="GO:0016567">
    <property type="term" value="P:protein ubiquitination"/>
    <property type="evidence" value="ECO:0007669"/>
    <property type="project" value="TreeGrafter"/>
</dbReference>
<accession>A0A182YJW6</accession>
<dbReference type="Gene3D" id="3.30.40.10">
    <property type="entry name" value="Zinc/RING finger domain, C3HC4 (zinc finger)"/>
    <property type="match status" value="1"/>
</dbReference>
<protein>
    <submittedName>
        <fullName evidence="4">RING-type domain-containing protein</fullName>
    </submittedName>
</protein>
<dbReference type="VEuPathDB" id="VectorBase:ASTEI08752"/>
<dbReference type="STRING" id="30069.A0A182YJW6"/>
<dbReference type="GO" id="GO:0090734">
    <property type="term" value="C:site of DNA damage"/>
    <property type="evidence" value="ECO:0007669"/>
    <property type="project" value="TreeGrafter"/>
</dbReference>
<feature type="region of interest" description="Disordered" evidence="3">
    <location>
        <begin position="162"/>
        <end position="193"/>
    </location>
</feature>
<reference evidence="4" key="2">
    <citation type="submission" date="2020-05" db="UniProtKB">
        <authorList>
            <consortium name="EnsemblMetazoa"/>
        </authorList>
    </citation>
    <scope>IDENTIFICATION</scope>
    <source>
        <strain evidence="4">Indian</strain>
    </source>
</reference>